<dbReference type="PANTHER" id="PTHR36091">
    <property type="entry name" value="ALTERED INHERITANCE OF MITOCHONDRIA PROTEIN 9, MITOCHONDRIAL"/>
    <property type="match status" value="1"/>
</dbReference>
<dbReference type="InterPro" id="IPR002575">
    <property type="entry name" value="Aminoglycoside_PTrfase"/>
</dbReference>
<evidence type="ECO:0000313" key="3">
    <source>
        <dbReference type="Proteomes" id="UP001595075"/>
    </source>
</evidence>
<dbReference type="Pfam" id="PF01636">
    <property type="entry name" value="APH"/>
    <property type="match status" value="1"/>
</dbReference>
<reference evidence="2 3" key="1">
    <citation type="journal article" date="2024" name="Commun. Biol.">
        <title>Comparative genomic analysis of thermophilic fungi reveals convergent evolutionary adaptations and gene losses.</title>
        <authorList>
            <person name="Steindorff A.S."/>
            <person name="Aguilar-Pontes M.V."/>
            <person name="Robinson A.J."/>
            <person name="Andreopoulos B."/>
            <person name="LaButti K."/>
            <person name="Kuo A."/>
            <person name="Mondo S."/>
            <person name="Riley R."/>
            <person name="Otillar R."/>
            <person name="Haridas S."/>
            <person name="Lipzen A."/>
            <person name="Grimwood J."/>
            <person name="Schmutz J."/>
            <person name="Clum A."/>
            <person name="Reid I.D."/>
            <person name="Moisan M.C."/>
            <person name="Butler G."/>
            <person name="Nguyen T.T.M."/>
            <person name="Dewar K."/>
            <person name="Conant G."/>
            <person name="Drula E."/>
            <person name="Henrissat B."/>
            <person name="Hansel C."/>
            <person name="Singer S."/>
            <person name="Hutchinson M.I."/>
            <person name="de Vries R.P."/>
            <person name="Natvig D.O."/>
            <person name="Powell A.J."/>
            <person name="Tsang A."/>
            <person name="Grigoriev I.V."/>
        </authorList>
    </citation>
    <scope>NUCLEOTIDE SEQUENCE [LARGE SCALE GENOMIC DNA]</scope>
    <source>
        <strain evidence="2 3">CBS 494.80</strain>
    </source>
</reference>
<dbReference type="Proteomes" id="UP001595075">
    <property type="component" value="Unassembled WGS sequence"/>
</dbReference>
<name>A0ABR4BTU8_9HELO</name>
<comment type="caution">
    <text evidence="2">The sequence shown here is derived from an EMBL/GenBank/DDBJ whole genome shotgun (WGS) entry which is preliminary data.</text>
</comment>
<dbReference type="Gene3D" id="3.90.1200.10">
    <property type="match status" value="1"/>
</dbReference>
<dbReference type="InterPro" id="IPR051035">
    <property type="entry name" value="Mito_inheritance_9"/>
</dbReference>
<dbReference type="EMBL" id="JAZHXI010000020">
    <property type="protein sequence ID" value="KAL2061038.1"/>
    <property type="molecule type" value="Genomic_DNA"/>
</dbReference>
<dbReference type="SUPFAM" id="SSF56112">
    <property type="entry name" value="Protein kinase-like (PK-like)"/>
    <property type="match status" value="1"/>
</dbReference>
<accession>A0ABR4BTU8</accession>
<evidence type="ECO:0000259" key="1">
    <source>
        <dbReference type="Pfam" id="PF01636"/>
    </source>
</evidence>
<protein>
    <recommendedName>
        <fullName evidence="1">Aminoglycoside phosphotransferase domain-containing protein</fullName>
    </recommendedName>
</protein>
<dbReference type="PANTHER" id="PTHR36091:SF2">
    <property type="entry name" value="AMINOGLYCOSIDE PHOSPHOTRANSFERASE DOMAIN-CONTAINING PROTEIN"/>
    <property type="match status" value="1"/>
</dbReference>
<gene>
    <name evidence="2" type="ORF">VTL71DRAFT_9090</name>
</gene>
<dbReference type="InterPro" id="IPR011009">
    <property type="entry name" value="Kinase-like_dom_sf"/>
</dbReference>
<keyword evidence="3" id="KW-1185">Reference proteome</keyword>
<sequence>MKLFSHIYLFRLGSIPKTMQSNGLGRHHQQGSRRSMIAMVMPVFRRQKDDDMEEEVSEEELYRYSRHRWLTNESENLAKRYRKFNIPALIDAAVDAAGNGARSCVKLLKCTEGQYNKAFLMTMDNGAEVLVKIPNPNAGPAFYTTASEVATRQFLRKVLNLPTPRIYAYSLDSDNPVGAEYIIEEKARGEPLGRLWHHWDTNSQIGLVTQLVDFETKLSSVSFRRHGCIYYRKHLEQKGLPAYDLEAKSLSIDGTLKQLDSVFTEEFAIGPLSEARLWEGERATMSLDRGPWSTPLSYMAAMAINEIQWAAAYAKPQINACRSIETPESPDDYISLLKRYLQIAPYLSPGPFRPSLSHPDLHLDNVFVDPDMKKITCIIDWQSASASEPFLQHNVPRMLSPVDSCSPAEQLDPVLEESDTGHSKETIDLLSYYRNISKAKNEQHWAAINIHNRPLLTEPTSLLCGAWSRNDMFSFRHALIHIVARWEEIAPETLHCPIQFTEHELQLHNAELELMEGLGEVLHQLQNDNLIPLGGMVLRENYEQASQINHSVKEMFVEMAESESQKALFSRMWPYQDQDL</sequence>
<organism evidence="2 3">
    <name type="scientific">Oculimacula yallundae</name>
    <dbReference type="NCBI Taxonomy" id="86028"/>
    <lineage>
        <taxon>Eukaryota</taxon>
        <taxon>Fungi</taxon>
        <taxon>Dikarya</taxon>
        <taxon>Ascomycota</taxon>
        <taxon>Pezizomycotina</taxon>
        <taxon>Leotiomycetes</taxon>
        <taxon>Helotiales</taxon>
        <taxon>Ploettnerulaceae</taxon>
        <taxon>Oculimacula</taxon>
    </lineage>
</organism>
<proteinExistence type="predicted"/>
<feature type="domain" description="Aminoglycoside phosphotransferase" evidence="1">
    <location>
        <begin position="111"/>
        <end position="386"/>
    </location>
</feature>
<evidence type="ECO:0000313" key="2">
    <source>
        <dbReference type="EMBL" id="KAL2061038.1"/>
    </source>
</evidence>